<accession>A0A927FSL6</accession>
<gene>
    <name evidence="2" type="ORF">IC608_04190</name>
</gene>
<organism evidence="2 3">
    <name type="scientific">Devosia oryzisoli</name>
    <dbReference type="NCBI Taxonomy" id="2774138"/>
    <lineage>
        <taxon>Bacteria</taxon>
        <taxon>Pseudomonadati</taxon>
        <taxon>Pseudomonadota</taxon>
        <taxon>Alphaproteobacteria</taxon>
        <taxon>Hyphomicrobiales</taxon>
        <taxon>Devosiaceae</taxon>
        <taxon>Devosia</taxon>
    </lineage>
</organism>
<dbReference type="EMBL" id="JACYFU010000001">
    <property type="protein sequence ID" value="MBD8064672.1"/>
    <property type="molecule type" value="Genomic_DNA"/>
</dbReference>
<keyword evidence="3" id="KW-1185">Reference proteome</keyword>
<name>A0A927FSL6_9HYPH</name>
<reference evidence="2" key="1">
    <citation type="submission" date="2020-09" db="EMBL/GenBank/DDBJ databases">
        <title>Genome seq and assembly of Devosia sp.</title>
        <authorList>
            <person name="Chhetri G."/>
        </authorList>
    </citation>
    <scope>NUCLEOTIDE SEQUENCE</scope>
    <source>
        <strain evidence="2">PTR5</strain>
    </source>
</reference>
<dbReference type="Proteomes" id="UP000654108">
    <property type="component" value="Unassembled WGS sequence"/>
</dbReference>
<dbReference type="RefSeq" id="WP_191772888.1">
    <property type="nucleotide sequence ID" value="NZ_JACYFU010000001.1"/>
</dbReference>
<protein>
    <submittedName>
        <fullName evidence="2">Uncharacterized protein</fullName>
    </submittedName>
</protein>
<feature type="compositionally biased region" description="Basic and acidic residues" evidence="1">
    <location>
        <begin position="1"/>
        <end position="16"/>
    </location>
</feature>
<evidence type="ECO:0000313" key="3">
    <source>
        <dbReference type="Proteomes" id="UP000654108"/>
    </source>
</evidence>
<evidence type="ECO:0000313" key="2">
    <source>
        <dbReference type="EMBL" id="MBD8064672.1"/>
    </source>
</evidence>
<evidence type="ECO:0000256" key="1">
    <source>
        <dbReference type="SAM" id="MobiDB-lite"/>
    </source>
</evidence>
<comment type="caution">
    <text evidence="2">The sequence shown here is derived from an EMBL/GenBank/DDBJ whole genome shotgun (WGS) entry which is preliminary data.</text>
</comment>
<feature type="region of interest" description="Disordered" evidence="1">
    <location>
        <begin position="1"/>
        <end position="62"/>
    </location>
</feature>
<dbReference type="AlphaFoldDB" id="A0A927FSL6"/>
<sequence length="62" mass="6829">MADPHKHDPKIPHNHPEPAPPMPVHLPTGDADNPHTSPLRHDQDTERPDPALPPEPGHDINP</sequence>
<proteinExistence type="predicted"/>
<feature type="compositionally biased region" description="Basic and acidic residues" evidence="1">
    <location>
        <begin position="39"/>
        <end position="49"/>
    </location>
</feature>